<organism evidence="1">
    <name type="scientific">marine sediment metagenome</name>
    <dbReference type="NCBI Taxonomy" id="412755"/>
    <lineage>
        <taxon>unclassified sequences</taxon>
        <taxon>metagenomes</taxon>
        <taxon>ecological metagenomes</taxon>
    </lineage>
</organism>
<comment type="caution">
    <text evidence="1">The sequence shown here is derived from an EMBL/GenBank/DDBJ whole genome shotgun (WGS) entry which is preliminary data.</text>
</comment>
<dbReference type="AlphaFoldDB" id="A0A0F9RVW1"/>
<protein>
    <submittedName>
        <fullName evidence="1">Uncharacterized protein</fullName>
    </submittedName>
</protein>
<accession>A0A0F9RVW1</accession>
<proteinExistence type="predicted"/>
<sequence length="77" mass="8613">MPDKYSVEWTLGDLLADPVSEKFLRETPGTKELVDSPQAQMAMGFSLTQIQGYSESMAPGQFTKEMLEELDKNLKAL</sequence>
<name>A0A0F9RVW1_9ZZZZ</name>
<dbReference type="EMBL" id="LAZR01000942">
    <property type="protein sequence ID" value="KKN54122.1"/>
    <property type="molecule type" value="Genomic_DNA"/>
</dbReference>
<gene>
    <name evidence="1" type="ORF">LCGC14_0595660</name>
</gene>
<evidence type="ECO:0000313" key="1">
    <source>
        <dbReference type="EMBL" id="KKN54122.1"/>
    </source>
</evidence>
<reference evidence="1" key="1">
    <citation type="journal article" date="2015" name="Nature">
        <title>Complex archaea that bridge the gap between prokaryotes and eukaryotes.</title>
        <authorList>
            <person name="Spang A."/>
            <person name="Saw J.H."/>
            <person name="Jorgensen S.L."/>
            <person name="Zaremba-Niedzwiedzka K."/>
            <person name="Martijn J."/>
            <person name="Lind A.E."/>
            <person name="van Eijk R."/>
            <person name="Schleper C."/>
            <person name="Guy L."/>
            <person name="Ettema T.J."/>
        </authorList>
    </citation>
    <scope>NUCLEOTIDE SEQUENCE</scope>
</reference>